<dbReference type="PROSITE" id="PS52016">
    <property type="entry name" value="TONB_DEPENDENT_REC_3"/>
    <property type="match status" value="1"/>
</dbReference>
<dbReference type="Pfam" id="PF07715">
    <property type="entry name" value="Plug"/>
    <property type="match status" value="1"/>
</dbReference>
<evidence type="ECO:0000256" key="10">
    <source>
        <dbReference type="SAM" id="MobiDB-lite"/>
    </source>
</evidence>
<dbReference type="InterPro" id="IPR036942">
    <property type="entry name" value="Beta-barrel_TonB_sf"/>
</dbReference>
<evidence type="ECO:0000256" key="7">
    <source>
        <dbReference type="ARBA" id="ARBA00023237"/>
    </source>
</evidence>
<keyword evidence="14" id="KW-0675">Receptor</keyword>
<evidence type="ECO:0000256" key="8">
    <source>
        <dbReference type="PROSITE-ProRule" id="PRU01360"/>
    </source>
</evidence>
<dbReference type="Gene3D" id="2.170.130.10">
    <property type="entry name" value="TonB-dependent receptor, plug domain"/>
    <property type="match status" value="1"/>
</dbReference>
<comment type="similarity">
    <text evidence="8 9">Belongs to the TonB-dependent receptor family.</text>
</comment>
<keyword evidence="15" id="KW-1185">Reference proteome</keyword>
<evidence type="ECO:0000313" key="14">
    <source>
        <dbReference type="EMBL" id="UUR08308.1"/>
    </source>
</evidence>
<reference evidence="14 15" key="1">
    <citation type="submission" date="2022-05" db="EMBL/GenBank/DDBJ databases">
        <title>S8-45 Sphingomonas ultraviolaceadurans.</title>
        <authorList>
            <person name="Liu Y."/>
        </authorList>
    </citation>
    <scope>NUCLEOTIDE SEQUENCE [LARGE SCALE GENOMIC DNA]</scope>
    <source>
        <strain evidence="14 15">S8-45</strain>
    </source>
</reference>
<keyword evidence="5 9" id="KW-0798">TonB box</keyword>
<evidence type="ECO:0000256" key="1">
    <source>
        <dbReference type="ARBA" id="ARBA00004571"/>
    </source>
</evidence>
<dbReference type="EMBL" id="CP097253">
    <property type="protein sequence ID" value="UUR08308.1"/>
    <property type="molecule type" value="Genomic_DNA"/>
</dbReference>
<evidence type="ECO:0000256" key="2">
    <source>
        <dbReference type="ARBA" id="ARBA00022448"/>
    </source>
</evidence>
<evidence type="ECO:0000256" key="5">
    <source>
        <dbReference type="ARBA" id="ARBA00023077"/>
    </source>
</evidence>
<dbReference type="PANTHER" id="PTHR47234:SF2">
    <property type="entry name" value="TONB-DEPENDENT RECEPTOR"/>
    <property type="match status" value="1"/>
</dbReference>
<protein>
    <submittedName>
        <fullName evidence="14">TonB-dependent receptor</fullName>
    </submittedName>
</protein>
<gene>
    <name evidence="14" type="ORF">M1K48_01280</name>
</gene>
<evidence type="ECO:0000259" key="13">
    <source>
        <dbReference type="Pfam" id="PF07715"/>
    </source>
</evidence>
<feature type="chain" id="PRO_5045425674" evidence="11">
    <location>
        <begin position="25"/>
        <end position="1024"/>
    </location>
</feature>
<evidence type="ECO:0000259" key="12">
    <source>
        <dbReference type="Pfam" id="PF00593"/>
    </source>
</evidence>
<feature type="compositionally biased region" description="Polar residues" evidence="10">
    <location>
        <begin position="764"/>
        <end position="777"/>
    </location>
</feature>
<comment type="subcellular location">
    <subcellularLocation>
        <location evidence="1 8">Cell outer membrane</location>
        <topology evidence="1 8">Multi-pass membrane protein</topology>
    </subcellularLocation>
</comment>
<dbReference type="InterPro" id="IPR000531">
    <property type="entry name" value="Beta-barrel_TonB"/>
</dbReference>
<dbReference type="InterPro" id="IPR039426">
    <property type="entry name" value="TonB-dep_rcpt-like"/>
</dbReference>
<evidence type="ECO:0000256" key="6">
    <source>
        <dbReference type="ARBA" id="ARBA00023136"/>
    </source>
</evidence>
<keyword evidence="6 8" id="KW-0472">Membrane</keyword>
<keyword evidence="4 8" id="KW-0812">Transmembrane</keyword>
<feature type="domain" description="TonB-dependent receptor-like beta-barrel" evidence="12">
    <location>
        <begin position="485"/>
        <end position="994"/>
    </location>
</feature>
<accession>A0ABY5MUZ6</accession>
<evidence type="ECO:0000256" key="4">
    <source>
        <dbReference type="ARBA" id="ARBA00022692"/>
    </source>
</evidence>
<keyword evidence="11" id="KW-0732">Signal</keyword>
<feature type="region of interest" description="Disordered" evidence="10">
    <location>
        <begin position="21"/>
        <end position="73"/>
    </location>
</feature>
<evidence type="ECO:0000256" key="3">
    <source>
        <dbReference type="ARBA" id="ARBA00022452"/>
    </source>
</evidence>
<keyword evidence="2 8" id="KW-0813">Transport</keyword>
<proteinExistence type="inferred from homology"/>
<evidence type="ECO:0000256" key="11">
    <source>
        <dbReference type="SAM" id="SignalP"/>
    </source>
</evidence>
<feature type="signal peptide" evidence="11">
    <location>
        <begin position="1"/>
        <end position="24"/>
    </location>
</feature>
<dbReference type="InterPro" id="IPR037066">
    <property type="entry name" value="Plug_dom_sf"/>
</dbReference>
<organism evidence="14 15">
    <name type="scientific">Sphingomonas glaciei</name>
    <dbReference type="NCBI Taxonomy" id="2938948"/>
    <lineage>
        <taxon>Bacteria</taxon>
        <taxon>Pseudomonadati</taxon>
        <taxon>Pseudomonadota</taxon>
        <taxon>Alphaproteobacteria</taxon>
        <taxon>Sphingomonadales</taxon>
        <taxon>Sphingomonadaceae</taxon>
        <taxon>Sphingomonas</taxon>
    </lineage>
</organism>
<keyword evidence="7 8" id="KW-0998">Cell outer membrane</keyword>
<feature type="region of interest" description="Disordered" evidence="10">
    <location>
        <begin position="756"/>
        <end position="782"/>
    </location>
</feature>
<sequence length="1024" mass="110518">MRFSTTTSALALAIAAFAAQPVSAQSQPATPPGAPESSQQDDDPSASPAAASDTEATAAESAGPLETGDGGNEIVVTGSRIARPEFAFPNPIQAFTSETIEQSGDTNITDFLTDSPALLGSSTSADNAGSNTGSALTVGGNYLNLRNLGTNRTLVLLDGRRHVAGVPGTSAVDINTIPLELIDRVDVLTGGTSAIYGADGVSGVVNFVMKRDFEGLRIRGQAGISQREDAATRYFGITAGKNFADGRFNLTGSYEFGQDDRFSQLQRLNYGRTGPTFRFVENEDPNNDSPSVPDFAPRRDLRWADTSPGGAFDLDFDFSPDFTGEGKVYDPGTYVPNTFFTVGGDSTRQDIYFGDSLPQNERHIFNGLATFEFSPALRVFAEGKYVRSKAGTFQQPIYDLYVVLYGDNAFLNQRFGSNVVGDALLLGRDSFDFGIREFLAKRDTYRSVLGIDGKIGDNLRYELSHTFGQVDAKGISPGQRLSDRYYAAIDAVVNPANGQVTCRINLPGQTLIQNFGYIASQQYGTFNPATGNYEGAPTTFRPGECKPLNIVGENAFSRDALDWVLDTDVAETRIRQNVLSGSLSGTTDGLFSLPGGPIGYALGAEYRKESSRFTPSAFTQQGAFLDSSSALPERGSFNVKEVFAELNLPVFRNAFLADTLSVGGAFRYSDYSTIGTTKTWSVNGVYAPVRDITFRGTISQAVRAPNLGELFGAPAGTFEFIPDPCGIDRITDGASFRQANCLAALSALGITPSTFDPNGDPISPTGTAQKGRTSGNRNLREETARTWTAGGVLRPRFLPGLQLAADWYDIRIRDAVNTPAAAQVAELCYDQPTLANAFCAQISRDPLTGYFSDFTVSPANVANFDTEGLDIALNYRLQPGGGLGSFNFRVNGNYLHKLEFIPSPGAEVDNDRSEAGAPKYSATGDITWSLGGLTLNYGVNWFAKSLRFSNERTRDDPDIVAPEYLYFKERWEHEIQASFNVNRQFNIYGGVNNLFDTKPDIGSSSYPVSSVGRFFYVGVKAKVF</sequence>
<dbReference type="Proteomes" id="UP000831921">
    <property type="component" value="Chromosome"/>
</dbReference>
<keyword evidence="3 8" id="KW-1134">Transmembrane beta strand</keyword>
<feature type="domain" description="TonB-dependent receptor plug" evidence="13">
    <location>
        <begin position="88"/>
        <end position="204"/>
    </location>
</feature>
<dbReference type="Pfam" id="PF00593">
    <property type="entry name" value="TonB_dep_Rec_b-barrel"/>
    <property type="match status" value="1"/>
</dbReference>
<name>A0ABY5MUZ6_9SPHN</name>
<dbReference type="PANTHER" id="PTHR47234">
    <property type="match status" value="1"/>
</dbReference>
<feature type="compositionally biased region" description="Low complexity" evidence="10">
    <location>
        <begin position="45"/>
        <end position="62"/>
    </location>
</feature>
<dbReference type="Gene3D" id="2.40.170.20">
    <property type="entry name" value="TonB-dependent receptor, beta-barrel domain"/>
    <property type="match status" value="1"/>
</dbReference>
<evidence type="ECO:0000256" key="9">
    <source>
        <dbReference type="RuleBase" id="RU003357"/>
    </source>
</evidence>
<dbReference type="InterPro" id="IPR012910">
    <property type="entry name" value="Plug_dom"/>
</dbReference>
<evidence type="ECO:0000313" key="15">
    <source>
        <dbReference type="Proteomes" id="UP000831921"/>
    </source>
</evidence>
<dbReference type="SUPFAM" id="SSF56935">
    <property type="entry name" value="Porins"/>
    <property type="match status" value="1"/>
</dbReference>
<dbReference type="RefSeq" id="WP_249504086.1">
    <property type="nucleotide sequence ID" value="NZ_CP097253.1"/>
</dbReference>